<keyword evidence="4" id="KW-1185">Reference proteome</keyword>
<protein>
    <recommendedName>
        <fullName evidence="2">Hydrophobin</fullName>
    </recommendedName>
</protein>
<evidence type="ECO:0000256" key="1">
    <source>
        <dbReference type="ARBA" id="ARBA00023157"/>
    </source>
</evidence>
<proteinExistence type="inferred from homology"/>
<dbReference type="SMART" id="SM00075">
    <property type="entry name" value="HYDRO"/>
    <property type="match status" value="1"/>
</dbReference>
<dbReference type="InterPro" id="IPR001338">
    <property type="entry name" value="Class_I_Hydrophobin"/>
</dbReference>
<dbReference type="Pfam" id="PF01185">
    <property type="entry name" value="Hydrophobin"/>
    <property type="match status" value="1"/>
</dbReference>
<dbReference type="GO" id="GO:0005199">
    <property type="term" value="F:structural constituent of cell wall"/>
    <property type="evidence" value="ECO:0007669"/>
    <property type="project" value="InterPro"/>
</dbReference>
<dbReference type="RefSeq" id="XP_031020706.1">
    <property type="nucleotide sequence ID" value="XM_031155294.1"/>
</dbReference>
<comment type="similarity">
    <text evidence="2">Belongs to the fungal hydrophobin family.</text>
</comment>
<feature type="signal peptide" evidence="2">
    <location>
        <begin position="1"/>
        <end position="16"/>
    </location>
</feature>
<feature type="chain" id="PRO_5016480172" description="Hydrophobin" evidence="2">
    <location>
        <begin position="17"/>
        <end position="134"/>
    </location>
</feature>
<dbReference type="Proteomes" id="UP000253153">
    <property type="component" value="Unassembled WGS sequence"/>
</dbReference>
<keyword evidence="1 2" id="KW-1015">Disulfide bond</keyword>
<accession>A0A366SBX2</accession>
<keyword evidence="2" id="KW-0732">Signal</keyword>
<name>A0A366SBX2_9HYPO</name>
<dbReference type="GeneID" id="41990590"/>
<sequence length="134" mass="14362">MHFMSTITFFTSAAAAFGLKGWRKPNIDSLKISEAQEVCGPDTSVRCCNKGNNPNNNNNNNNNNNGGLFGLTFANDLNLFNSCIDLSLDIVGILDGTLGRKCSGNVVCCRNFPFADITGPINDGRPCIALSNLL</sequence>
<evidence type="ECO:0000256" key="2">
    <source>
        <dbReference type="RuleBase" id="RU365009"/>
    </source>
</evidence>
<evidence type="ECO:0000313" key="4">
    <source>
        <dbReference type="Proteomes" id="UP000253153"/>
    </source>
</evidence>
<comment type="subcellular location">
    <subcellularLocation>
        <location evidence="2">Secreted</location>
        <location evidence="2">Cell wall</location>
    </subcellularLocation>
</comment>
<gene>
    <name evidence="3" type="ORF">FIESC28_01143</name>
</gene>
<dbReference type="AlphaFoldDB" id="A0A366SBX2"/>
<dbReference type="GO" id="GO:0009277">
    <property type="term" value="C:fungal-type cell wall"/>
    <property type="evidence" value="ECO:0007669"/>
    <property type="project" value="InterPro"/>
</dbReference>
<dbReference type="OrthoDB" id="5072680at2759"/>
<keyword evidence="2" id="KW-0134">Cell wall</keyword>
<dbReference type="EMBL" id="QKXC01000030">
    <property type="protein sequence ID" value="RBR26115.1"/>
    <property type="molecule type" value="Genomic_DNA"/>
</dbReference>
<evidence type="ECO:0000313" key="3">
    <source>
        <dbReference type="EMBL" id="RBR26115.1"/>
    </source>
</evidence>
<comment type="caution">
    <text evidence="3">The sequence shown here is derived from an EMBL/GenBank/DDBJ whole genome shotgun (WGS) entry which is preliminary data.</text>
</comment>
<keyword evidence="2" id="KW-0964">Secreted</keyword>
<organism evidence="3 4">
    <name type="scientific">Fusarium coffeatum</name>
    <dbReference type="NCBI Taxonomy" id="231269"/>
    <lineage>
        <taxon>Eukaryota</taxon>
        <taxon>Fungi</taxon>
        <taxon>Dikarya</taxon>
        <taxon>Ascomycota</taxon>
        <taxon>Pezizomycotina</taxon>
        <taxon>Sordariomycetes</taxon>
        <taxon>Hypocreomycetidae</taxon>
        <taxon>Hypocreales</taxon>
        <taxon>Nectriaceae</taxon>
        <taxon>Fusarium</taxon>
        <taxon>Fusarium incarnatum-equiseti species complex</taxon>
    </lineage>
</organism>
<reference evidence="3 4" key="1">
    <citation type="submission" date="2018-06" db="EMBL/GenBank/DDBJ databases">
        <title>Fusarium incarnatum-equiseti species complex species 28.</title>
        <authorList>
            <person name="Gardiner D.M."/>
        </authorList>
    </citation>
    <scope>NUCLEOTIDE SEQUENCE [LARGE SCALE GENOMIC DNA]</scope>
    <source>
        <strain evidence="3 4">FIESC_28</strain>
    </source>
</reference>